<dbReference type="GO" id="GO:0005886">
    <property type="term" value="C:plasma membrane"/>
    <property type="evidence" value="ECO:0007669"/>
    <property type="project" value="TreeGrafter"/>
</dbReference>
<sequence length="409" mass="43877">MLPLSETTPVASSSPPLASRLMELRESPGQLALRRELREYFAGLLPADTRRLAGEQGVGGEHFRDIVTMLGKDGWLGIGWPVEYGGQGRSVEDQFVFFDEVQRAGLPFPFVTVNTVGPTLMKYGTDDQKQRFLPGILTGDIVFAIGYTEPGAGTDLASLQTRAVRAEDGWVVDGNKIFTSGANTADYVWLAARTDPNAPKHEGISILVVPTADPGFSWSPIHTVGGLTVTSTYYSGVRVGDEDVVGDVHGGWKLITAQLNHERIGLAALGGRTYQLWAQVLEWARSNGAIEIPWVRQELAGTHARLEAMRLMNWKMTAAVANDTLTGAEAGAAKTYGTETHVDVYRALLAVLGAAGRIRPGSPGAVLAGQVEQISRQGVVNTFGGGVNEVLRDMVGTVGLGLVRERRAV</sequence>
<evidence type="ECO:0000313" key="10">
    <source>
        <dbReference type="EMBL" id="SDH12269.1"/>
    </source>
</evidence>
<dbReference type="GO" id="GO:0050660">
    <property type="term" value="F:flavin adenine dinucleotide binding"/>
    <property type="evidence" value="ECO:0007669"/>
    <property type="project" value="InterPro"/>
</dbReference>
<keyword evidence="4 6" id="KW-0274">FAD</keyword>
<evidence type="ECO:0000256" key="5">
    <source>
        <dbReference type="ARBA" id="ARBA00023002"/>
    </source>
</evidence>
<evidence type="ECO:0000256" key="4">
    <source>
        <dbReference type="ARBA" id="ARBA00022827"/>
    </source>
</evidence>
<dbReference type="InterPro" id="IPR013786">
    <property type="entry name" value="AcylCoA_DH/ox_N"/>
</dbReference>
<dbReference type="PANTHER" id="PTHR43292">
    <property type="entry name" value="ACYL-COA DEHYDROGENASE"/>
    <property type="match status" value="1"/>
</dbReference>
<dbReference type="Pfam" id="PF00441">
    <property type="entry name" value="Acyl-CoA_dh_1"/>
    <property type="match status" value="1"/>
</dbReference>
<evidence type="ECO:0008006" key="12">
    <source>
        <dbReference type="Google" id="ProtNLM"/>
    </source>
</evidence>
<comment type="cofactor">
    <cofactor evidence="1 6">
        <name>FAD</name>
        <dbReference type="ChEBI" id="CHEBI:57692"/>
    </cofactor>
</comment>
<feature type="domain" description="Acyl-CoA dehydrogenase/oxidase N-terminal" evidence="9">
    <location>
        <begin position="29"/>
        <end position="140"/>
    </location>
</feature>
<evidence type="ECO:0000313" key="11">
    <source>
        <dbReference type="Proteomes" id="UP000183263"/>
    </source>
</evidence>
<keyword evidence="11" id="KW-1185">Reference proteome</keyword>
<comment type="similarity">
    <text evidence="2 6">Belongs to the acyl-CoA dehydrogenase family.</text>
</comment>
<protein>
    <recommendedName>
        <fullName evidence="12">Acyl-CoA dehydrogenase</fullName>
    </recommendedName>
</protein>
<dbReference type="SUPFAM" id="SSF56645">
    <property type="entry name" value="Acyl-CoA dehydrogenase NM domain-like"/>
    <property type="match status" value="1"/>
</dbReference>
<dbReference type="InterPro" id="IPR037069">
    <property type="entry name" value="AcylCoA_DH/ox_N_sf"/>
</dbReference>
<evidence type="ECO:0000259" key="9">
    <source>
        <dbReference type="Pfam" id="PF02771"/>
    </source>
</evidence>
<feature type="domain" description="Acyl-CoA oxidase/dehydrogenase middle" evidence="8">
    <location>
        <begin position="144"/>
        <end position="230"/>
    </location>
</feature>
<dbReference type="Proteomes" id="UP000183263">
    <property type="component" value="Unassembled WGS sequence"/>
</dbReference>
<dbReference type="GO" id="GO:0016627">
    <property type="term" value="F:oxidoreductase activity, acting on the CH-CH group of donors"/>
    <property type="evidence" value="ECO:0007669"/>
    <property type="project" value="InterPro"/>
</dbReference>
<evidence type="ECO:0000256" key="3">
    <source>
        <dbReference type="ARBA" id="ARBA00022630"/>
    </source>
</evidence>
<dbReference type="InterPro" id="IPR009075">
    <property type="entry name" value="AcylCo_DH/oxidase_C"/>
</dbReference>
<dbReference type="InterPro" id="IPR036250">
    <property type="entry name" value="AcylCo_DH-like_C"/>
</dbReference>
<organism evidence="10 11">
    <name type="scientific">Rhodococcus triatomae</name>
    <dbReference type="NCBI Taxonomy" id="300028"/>
    <lineage>
        <taxon>Bacteria</taxon>
        <taxon>Bacillati</taxon>
        <taxon>Actinomycetota</taxon>
        <taxon>Actinomycetes</taxon>
        <taxon>Mycobacteriales</taxon>
        <taxon>Nocardiaceae</taxon>
        <taxon>Rhodococcus</taxon>
    </lineage>
</organism>
<dbReference type="InterPro" id="IPR052161">
    <property type="entry name" value="Mycobact_Acyl-CoA_DH"/>
</dbReference>
<reference evidence="10 11" key="1">
    <citation type="submission" date="2016-10" db="EMBL/GenBank/DDBJ databases">
        <authorList>
            <person name="de Groot N.N."/>
        </authorList>
    </citation>
    <scope>NUCLEOTIDE SEQUENCE [LARGE SCALE GENOMIC DNA]</scope>
    <source>
        <strain evidence="10 11">DSM 44892</strain>
    </source>
</reference>
<evidence type="ECO:0000259" key="7">
    <source>
        <dbReference type="Pfam" id="PF00441"/>
    </source>
</evidence>
<evidence type="ECO:0000256" key="2">
    <source>
        <dbReference type="ARBA" id="ARBA00009347"/>
    </source>
</evidence>
<name>A0A1G7ZU87_9NOCA</name>
<gene>
    <name evidence="10" type="ORF">SAMN05444695_101223</name>
</gene>
<keyword evidence="3 6" id="KW-0285">Flavoprotein</keyword>
<evidence type="ECO:0000256" key="1">
    <source>
        <dbReference type="ARBA" id="ARBA00001974"/>
    </source>
</evidence>
<dbReference type="Gene3D" id="1.20.140.10">
    <property type="entry name" value="Butyryl-CoA Dehydrogenase, subunit A, domain 3"/>
    <property type="match status" value="1"/>
</dbReference>
<accession>A0A1G7ZU87</accession>
<dbReference type="InterPro" id="IPR009100">
    <property type="entry name" value="AcylCoA_DH/oxidase_NM_dom_sf"/>
</dbReference>
<evidence type="ECO:0000256" key="6">
    <source>
        <dbReference type="RuleBase" id="RU362125"/>
    </source>
</evidence>
<proteinExistence type="inferred from homology"/>
<dbReference type="Gene3D" id="2.40.110.10">
    <property type="entry name" value="Butyryl-CoA Dehydrogenase, subunit A, domain 2"/>
    <property type="match status" value="1"/>
</dbReference>
<keyword evidence="5 6" id="KW-0560">Oxidoreductase</keyword>
<dbReference type="InterPro" id="IPR046373">
    <property type="entry name" value="Acyl-CoA_Oxase/DH_mid-dom_sf"/>
</dbReference>
<dbReference type="Pfam" id="PF02770">
    <property type="entry name" value="Acyl-CoA_dh_M"/>
    <property type="match status" value="1"/>
</dbReference>
<dbReference type="InterPro" id="IPR006091">
    <property type="entry name" value="Acyl-CoA_Oxase/DH_mid-dom"/>
</dbReference>
<dbReference type="Gene3D" id="1.10.540.10">
    <property type="entry name" value="Acyl-CoA dehydrogenase/oxidase, N-terminal domain"/>
    <property type="match status" value="1"/>
</dbReference>
<dbReference type="PANTHER" id="PTHR43292:SF3">
    <property type="entry name" value="ACYL-COA DEHYDROGENASE FADE29"/>
    <property type="match status" value="1"/>
</dbReference>
<dbReference type="Pfam" id="PF02771">
    <property type="entry name" value="Acyl-CoA_dh_N"/>
    <property type="match status" value="1"/>
</dbReference>
<evidence type="ECO:0000259" key="8">
    <source>
        <dbReference type="Pfam" id="PF02770"/>
    </source>
</evidence>
<dbReference type="AlphaFoldDB" id="A0A1G7ZU87"/>
<dbReference type="EMBL" id="FNDN01000001">
    <property type="protein sequence ID" value="SDH12269.1"/>
    <property type="molecule type" value="Genomic_DNA"/>
</dbReference>
<feature type="domain" description="Acyl-CoA dehydrogenase/oxidase C-terminal" evidence="7">
    <location>
        <begin position="250"/>
        <end position="396"/>
    </location>
</feature>
<dbReference type="SUPFAM" id="SSF47203">
    <property type="entry name" value="Acyl-CoA dehydrogenase C-terminal domain-like"/>
    <property type="match status" value="1"/>
</dbReference>